<feature type="transmembrane region" description="Helical" evidence="6">
    <location>
        <begin position="186"/>
        <end position="205"/>
    </location>
</feature>
<feature type="transmembrane region" description="Helical" evidence="6">
    <location>
        <begin position="377"/>
        <end position="398"/>
    </location>
</feature>
<feature type="transmembrane region" description="Helical" evidence="6">
    <location>
        <begin position="91"/>
        <end position="108"/>
    </location>
</feature>
<dbReference type="SUPFAM" id="SSF103473">
    <property type="entry name" value="MFS general substrate transporter"/>
    <property type="match status" value="1"/>
</dbReference>
<evidence type="ECO:0000256" key="5">
    <source>
        <dbReference type="ARBA" id="ARBA00023136"/>
    </source>
</evidence>
<protein>
    <submittedName>
        <fullName evidence="8">Transmembrane efflux protein</fullName>
    </submittedName>
</protein>
<dbReference type="GO" id="GO:0022857">
    <property type="term" value="F:transmembrane transporter activity"/>
    <property type="evidence" value="ECO:0007669"/>
    <property type="project" value="InterPro"/>
</dbReference>
<dbReference type="Proteomes" id="UP000005259">
    <property type="component" value="Chromosome"/>
</dbReference>
<comment type="subcellular location">
    <subcellularLocation>
        <location evidence="1">Cell membrane</location>
        <topology evidence="1">Multi-pass membrane protein</topology>
    </subcellularLocation>
</comment>
<feature type="transmembrane region" description="Helical" evidence="6">
    <location>
        <begin position="257"/>
        <end position="279"/>
    </location>
</feature>
<feature type="transmembrane region" description="Helical" evidence="6">
    <location>
        <begin position="226"/>
        <end position="251"/>
    </location>
</feature>
<keyword evidence="3 6" id="KW-0812">Transmembrane</keyword>
<gene>
    <name evidence="8" type="ORF">BTG_24420</name>
</gene>
<feature type="transmembrane region" description="Helical" evidence="6">
    <location>
        <begin position="58"/>
        <end position="79"/>
    </location>
</feature>
<evidence type="ECO:0000256" key="3">
    <source>
        <dbReference type="ARBA" id="ARBA00022692"/>
    </source>
</evidence>
<dbReference type="PANTHER" id="PTHR23542:SF1">
    <property type="entry name" value="MAJOR FACILITATOR SUPERFAMILY (MFS) PROFILE DOMAIN-CONTAINING PROTEIN"/>
    <property type="match status" value="1"/>
</dbReference>
<accession>A0A9W3NZN7</accession>
<feature type="domain" description="Major facilitator superfamily (MFS) profile" evidence="7">
    <location>
        <begin position="225"/>
        <end position="419"/>
    </location>
</feature>
<feature type="transmembrane region" description="Helical" evidence="6">
    <location>
        <begin position="313"/>
        <end position="336"/>
    </location>
</feature>
<sequence>MYMYTSNIVVIIMFNSYREIFSAPGTKGFSLAGFIARMPISMMDIGIVTMLSQVSGDYWLAGAVAATFTLSSALLAPHISRMADQLGQSRILLPTTGISVFFTILLLLCTKYEAPYWTLFLSALCAGCMPNMSAMVRARWTKLYRGSHKLHTAFSFESVVDEICFIIGPVLSVSLSVMFFPEAAPLLSSVFLTIGVCLFTMQKSTEPPVHPRDITNNGTVFKIGSLRVLVFTLIAIGTIFGTIDVVSVAFAEQQGNTVAASFVLSVYAIGSCLAGLIFGTLKLNTPPYNQFLIAVTLSMITMLPLVFVNSITWLVVIVFFAGLSVAPTMIITMGLVEKIVPESKITEGMTWAITGLGIGVSLGSAIAGLVIDNFGAHVGFNVAIIEGGLALTIALLGYKTLHSAYSHVVIKQDEHSIES</sequence>
<evidence type="ECO:0000256" key="6">
    <source>
        <dbReference type="SAM" id="Phobius"/>
    </source>
</evidence>
<dbReference type="EMBL" id="CP003752">
    <property type="protein sequence ID" value="AFQ18295.1"/>
    <property type="molecule type" value="Genomic_DNA"/>
</dbReference>
<dbReference type="InterPro" id="IPR020846">
    <property type="entry name" value="MFS_dom"/>
</dbReference>
<dbReference type="GO" id="GO:0005886">
    <property type="term" value="C:plasma membrane"/>
    <property type="evidence" value="ECO:0007669"/>
    <property type="project" value="UniProtKB-SubCell"/>
</dbReference>
<evidence type="ECO:0000313" key="9">
    <source>
        <dbReference type="Proteomes" id="UP000005259"/>
    </source>
</evidence>
<evidence type="ECO:0000313" key="8">
    <source>
        <dbReference type="EMBL" id="AFQ18295.1"/>
    </source>
</evidence>
<dbReference type="PROSITE" id="PS50850">
    <property type="entry name" value="MFS"/>
    <property type="match status" value="1"/>
</dbReference>
<feature type="transmembrane region" description="Helical" evidence="6">
    <location>
        <begin position="348"/>
        <end position="371"/>
    </location>
</feature>
<evidence type="ECO:0000256" key="2">
    <source>
        <dbReference type="ARBA" id="ARBA00022448"/>
    </source>
</evidence>
<keyword evidence="2" id="KW-0813">Transport</keyword>
<dbReference type="AlphaFoldDB" id="A0A9W3NZN7"/>
<proteinExistence type="predicted"/>
<dbReference type="InterPro" id="IPR011701">
    <property type="entry name" value="MFS"/>
</dbReference>
<dbReference type="Gene3D" id="1.20.1250.20">
    <property type="entry name" value="MFS general substrate transporter like domains"/>
    <property type="match status" value="2"/>
</dbReference>
<dbReference type="KEGG" id="bti:BTG_24420"/>
<organism evidence="8 9">
    <name type="scientific">Bacillus thuringiensis HD-771</name>
    <dbReference type="NCBI Taxonomy" id="1218175"/>
    <lineage>
        <taxon>Bacteria</taxon>
        <taxon>Bacillati</taxon>
        <taxon>Bacillota</taxon>
        <taxon>Bacilli</taxon>
        <taxon>Bacillales</taxon>
        <taxon>Bacillaceae</taxon>
        <taxon>Bacillus</taxon>
        <taxon>Bacillus cereus group</taxon>
    </lineage>
</organism>
<evidence type="ECO:0000259" key="7">
    <source>
        <dbReference type="PROSITE" id="PS50850"/>
    </source>
</evidence>
<reference evidence="8 9" key="1">
    <citation type="submission" date="2012-08" db="EMBL/GenBank/DDBJ databases">
        <authorList>
            <person name="Doggett N."/>
            <person name="Teshima H."/>
            <person name="Bruce D."/>
            <person name="Detter J.C."/>
            <person name="Johnson S.L."/>
            <person name="Han C."/>
        </authorList>
    </citation>
    <scope>NUCLEOTIDE SEQUENCE [LARGE SCALE GENOMIC DNA]</scope>
    <source>
        <strain evidence="8 9">HD-771</strain>
    </source>
</reference>
<feature type="transmembrane region" description="Helical" evidence="6">
    <location>
        <begin position="159"/>
        <end position="180"/>
    </location>
</feature>
<dbReference type="InterPro" id="IPR036259">
    <property type="entry name" value="MFS_trans_sf"/>
</dbReference>
<evidence type="ECO:0000256" key="1">
    <source>
        <dbReference type="ARBA" id="ARBA00004651"/>
    </source>
</evidence>
<dbReference type="Pfam" id="PF07690">
    <property type="entry name" value="MFS_1"/>
    <property type="match status" value="1"/>
</dbReference>
<dbReference type="PANTHER" id="PTHR23542">
    <property type="match status" value="1"/>
</dbReference>
<evidence type="ECO:0000256" key="4">
    <source>
        <dbReference type="ARBA" id="ARBA00022989"/>
    </source>
</evidence>
<name>A0A9W3NZN7_BACTU</name>
<keyword evidence="4 6" id="KW-1133">Transmembrane helix</keyword>
<keyword evidence="5 6" id="KW-0472">Membrane</keyword>
<feature type="transmembrane region" description="Helical" evidence="6">
    <location>
        <begin position="291"/>
        <end position="307"/>
    </location>
</feature>
<feature type="transmembrane region" description="Helical" evidence="6">
    <location>
        <begin position="114"/>
        <end position="138"/>
    </location>
</feature>